<proteinExistence type="predicted"/>
<feature type="non-terminal residue" evidence="1">
    <location>
        <position position="1"/>
    </location>
</feature>
<organism evidence="1 2">
    <name type="scientific">Mucuna pruriens</name>
    <name type="common">Velvet bean</name>
    <name type="synonym">Dolichos pruriens</name>
    <dbReference type="NCBI Taxonomy" id="157652"/>
    <lineage>
        <taxon>Eukaryota</taxon>
        <taxon>Viridiplantae</taxon>
        <taxon>Streptophyta</taxon>
        <taxon>Embryophyta</taxon>
        <taxon>Tracheophyta</taxon>
        <taxon>Spermatophyta</taxon>
        <taxon>Magnoliopsida</taxon>
        <taxon>eudicotyledons</taxon>
        <taxon>Gunneridae</taxon>
        <taxon>Pentapetalae</taxon>
        <taxon>rosids</taxon>
        <taxon>fabids</taxon>
        <taxon>Fabales</taxon>
        <taxon>Fabaceae</taxon>
        <taxon>Papilionoideae</taxon>
        <taxon>50 kb inversion clade</taxon>
        <taxon>NPAAA clade</taxon>
        <taxon>indigoferoid/millettioid clade</taxon>
        <taxon>Phaseoleae</taxon>
        <taxon>Mucuna</taxon>
    </lineage>
</organism>
<evidence type="ECO:0000313" key="1">
    <source>
        <dbReference type="EMBL" id="RDX72587.1"/>
    </source>
</evidence>
<comment type="caution">
    <text evidence="1">The sequence shown here is derived from an EMBL/GenBank/DDBJ whole genome shotgun (WGS) entry which is preliminary data.</text>
</comment>
<dbReference type="Proteomes" id="UP000257109">
    <property type="component" value="Unassembled WGS sequence"/>
</dbReference>
<dbReference type="EMBL" id="QJKJ01010852">
    <property type="protein sequence ID" value="RDX72587.1"/>
    <property type="molecule type" value="Genomic_DNA"/>
</dbReference>
<dbReference type="AlphaFoldDB" id="A0A371F2R4"/>
<accession>A0A371F2R4</accession>
<reference evidence="1" key="1">
    <citation type="submission" date="2018-05" db="EMBL/GenBank/DDBJ databases">
        <title>Draft genome of Mucuna pruriens seed.</title>
        <authorList>
            <person name="Nnadi N.E."/>
            <person name="Vos R."/>
            <person name="Hasami M.H."/>
            <person name="Devisetty U.K."/>
            <person name="Aguiy J.C."/>
        </authorList>
    </citation>
    <scope>NUCLEOTIDE SEQUENCE [LARGE SCALE GENOMIC DNA]</scope>
    <source>
        <strain evidence="1">JCA_2017</strain>
    </source>
</reference>
<gene>
    <name evidence="1" type="ORF">CR513_47900</name>
</gene>
<name>A0A371F2R4_MUCPR</name>
<dbReference type="OrthoDB" id="1428630at2759"/>
<evidence type="ECO:0000313" key="2">
    <source>
        <dbReference type="Proteomes" id="UP000257109"/>
    </source>
</evidence>
<protein>
    <submittedName>
        <fullName evidence="1">Mitochondrial protein</fullName>
    </submittedName>
</protein>
<keyword evidence="2" id="KW-1185">Reference proteome</keyword>
<sequence length="252" mass="29987">MEEIQKELDGAKKEVGGTCFRDLHEFNLAMLEKQGWKFIFDLMLWFQEFPKLYFSHGDFLDSEVGHNSSYIWRNIWTSWVWLREEHRWRIGDGRQVQVWKNPWLRDGGSMRVGSLPLPGTKRWNKLLIDELMQPHDIVAILRVPLLESVKEDNPIWFYNKQVFGRTIMRNYGMTKEEPNSKVLVKATTVLDRKVVVDKIHQPILDVSEFRPMNDSNILFSFCNEQIEKEKELELFTTTTFEFHSCIRMIATR</sequence>
<dbReference type="STRING" id="157652.A0A371F2R4"/>